<protein>
    <submittedName>
        <fullName evidence="1">Uncharacterized protein</fullName>
    </submittedName>
</protein>
<reference evidence="1 2" key="1">
    <citation type="journal article" date="2021" name="ISME Commun">
        <title>Automated analysis of genomic sequences facilitates high-throughput and comprehensive description of bacteria.</title>
        <authorList>
            <person name="Hitch T.C.A."/>
        </authorList>
    </citation>
    <scope>NUCLEOTIDE SEQUENCE [LARGE SCALE GENOMIC DNA]</scope>
    <source>
        <strain evidence="1 2">Sanger_18</strain>
    </source>
</reference>
<evidence type="ECO:0000313" key="2">
    <source>
        <dbReference type="Proteomes" id="UP001652432"/>
    </source>
</evidence>
<dbReference type="Proteomes" id="UP001652432">
    <property type="component" value="Unassembled WGS sequence"/>
</dbReference>
<dbReference type="RefSeq" id="WP_262575679.1">
    <property type="nucleotide sequence ID" value="NZ_JAOQKJ010000015.1"/>
</dbReference>
<dbReference type="EMBL" id="JAOQKJ010000015">
    <property type="protein sequence ID" value="MCU6745650.1"/>
    <property type="molecule type" value="Genomic_DNA"/>
</dbReference>
<organism evidence="1 2">
    <name type="scientific">Suilimivivens aceti</name>
    <dbReference type="NCBI Taxonomy" id="2981774"/>
    <lineage>
        <taxon>Bacteria</taxon>
        <taxon>Bacillati</taxon>
        <taxon>Bacillota</taxon>
        <taxon>Clostridia</taxon>
        <taxon>Lachnospirales</taxon>
        <taxon>Lachnospiraceae</taxon>
        <taxon>Suilimivivens</taxon>
    </lineage>
</organism>
<proteinExistence type="predicted"/>
<gene>
    <name evidence="1" type="ORF">OCV77_14335</name>
</gene>
<keyword evidence="2" id="KW-1185">Reference proteome</keyword>
<sequence>MNEVTTAKCQNRINTYYEFGRIYFGPFLLGFSRWLNNQVGKNKIDKLFFFARDGYMMEKAFKLVGKEEVDEKYVYFSRKSIRQALLHRCRDFEDSLKYISAEKYISFGGLLEYYGFDEVERIRLTEKYSLDLKQDFDVISLAINDQIKRVFYDLQDEINKRSIEQDELLLEYLKQIGIFGKVGIVDIGWKGSMQYYLETYLKEHSLNVELVGFYVGILPNKELSGNTYGFLYDEDDLRLRKKVLCFAGGLERLFQSLEGSTCGYKKVGGKIQPVLSIYEYEQSPEIQRYIIELQNGALKFVTENKNYGMSNKLLTYKLIQLGVKPTLKEIKIFSPFYNTDGSKEYYISQKPLYKYSFCEFRHALCNSTWKNGFMKSVFKVPFPYFWIYKLLKK</sequence>
<evidence type="ECO:0000313" key="1">
    <source>
        <dbReference type="EMBL" id="MCU6745650.1"/>
    </source>
</evidence>
<name>A0ABT2T5V5_9FIRM</name>
<comment type="caution">
    <text evidence="1">The sequence shown here is derived from an EMBL/GenBank/DDBJ whole genome shotgun (WGS) entry which is preliminary data.</text>
</comment>
<accession>A0ABT2T5V5</accession>